<organism evidence="1 2">
    <name type="scientific">Panagrolaimus sp. PS1159</name>
    <dbReference type="NCBI Taxonomy" id="55785"/>
    <lineage>
        <taxon>Eukaryota</taxon>
        <taxon>Metazoa</taxon>
        <taxon>Ecdysozoa</taxon>
        <taxon>Nematoda</taxon>
        <taxon>Chromadorea</taxon>
        <taxon>Rhabditida</taxon>
        <taxon>Tylenchina</taxon>
        <taxon>Panagrolaimomorpha</taxon>
        <taxon>Panagrolaimoidea</taxon>
        <taxon>Panagrolaimidae</taxon>
        <taxon>Panagrolaimus</taxon>
    </lineage>
</organism>
<name>A0AC35GTG5_9BILA</name>
<reference evidence="2" key="1">
    <citation type="submission" date="2022-11" db="UniProtKB">
        <authorList>
            <consortium name="WormBaseParasite"/>
        </authorList>
    </citation>
    <scope>IDENTIFICATION</scope>
</reference>
<accession>A0AC35GTG5</accession>
<dbReference type="WBParaSite" id="PS1159_v2.g8585.t1">
    <property type="protein sequence ID" value="PS1159_v2.g8585.t1"/>
    <property type="gene ID" value="PS1159_v2.g8585"/>
</dbReference>
<protein>
    <submittedName>
        <fullName evidence="2">Uncharacterized protein</fullName>
    </submittedName>
</protein>
<evidence type="ECO:0000313" key="1">
    <source>
        <dbReference type="Proteomes" id="UP000887580"/>
    </source>
</evidence>
<proteinExistence type="predicted"/>
<sequence>MKNCDLIVSDNYKKKEKSPMCDKSSKNSKFATLNDTVDKEACKSWKKDSSSITNNSTLSLHIAAYERSNKTGAYDSDNDKKNVSLEKETSGTSKEFEDTKQILTTSTFVIQKAFEFPRQQNDEITEPELSQFKASQRLINPNEASDNRCQQGNELVLFIWYNVRFKNQFLPLS</sequence>
<evidence type="ECO:0000313" key="2">
    <source>
        <dbReference type="WBParaSite" id="PS1159_v2.g8585.t1"/>
    </source>
</evidence>
<dbReference type="Proteomes" id="UP000887580">
    <property type="component" value="Unplaced"/>
</dbReference>